<dbReference type="Pfam" id="PF04367">
    <property type="entry name" value="DUF502"/>
    <property type="match status" value="1"/>
</dbReference>
<dbReference type="AlphaFoldDB" id="A0A6S6TSP7"/>
<feature type="transmembrane region" description="Helical" evidence="1">
    <location>
        <begin position="9"/>
        <end position="29"/>
    </location>
</feature>
<dbReference type="PANTHER" id="PTHR31876">
    <property type="entry name" value="COV-LIKE PROTEIN 1"/>
    <property type="match status" value="1"/>
</dbReference>
<reference evidence="2" key="1">
    <citation type="submission" date="2020-01" db="EMBL/GenBank/DDBJ databases">
        <authorList>
            <person name="Meier V. D."/>
            <person name="Meier V D."/>
        </authorList>
    </citation>
    <scope>NUCLEOTIDE SEQUENCE</scope>
    <source>
        <strain evidence="2">HLG_WM_MAG_01</strain>
    </source>
</reference>
<name>A0A6S6TSP7_9BACT</name>
<keyword evidence="1" id="KW-1133">Transmembrane helix</keyword>
<keyword evidence="1" id="KW-0472">Membrane</keyword>
<feature type="transmembrane region" description="Helical" evidence="1">
    <location>
        <begin position="49"/>
        <end position="70"/>
    </location>
</feature>
<proteinExistence type="predicted"/>
<organism evidence="2">
    <name type="scientific">uncultured Sulfurovum sp</name>
    <dbReference type="NCBI Taxonomy" id="269237"/>
    <lineage>
        <taxon>Bacteria</taxon>
        <taxon>Pseudomonadati</taxon>
        <taxon>Campylobacterota</taxon>
        <taxon>Epsilonproteobacteria</taxon>
        <taxon>Campylobacterales</taxon>
        <taxon>Sulfurovaceae</taxon>
        <taxon>Sulfurovum</taxon>
        <taxon>environmental samples</taxon>
    </lineage>
</organism>
<protein>
    <recommendedName>
        <fullName evidence="3">Transporter</fullName>
    </recommendedName>
</protein>
<gene>
    <name evidence="2" type="ORF">HELGO_WM782</name>
</gene>
<accession>A0A6S6TSP7</accession>
<dbReference type="EMBL" id="CACVAS010000117">
    <property type="protein sequence ID" value="CAA6822374.1"/>
    <property type="molecule type" value="Genomic_DNA"/>
</dbReference>
<dbReference type="PANTHER" id="PTHR31876:SF26">
    <property type="entry name" value="PROTEIN LIKE COV 2"/>
    <property type="match status" value="1"/>
</dbReference>
<evidence type="ECO:0008006" key="3">
    <source>
        <dbReference type="Google" id="ProtNLM"/>
    </source>
</evidence>
<evidence type="ECO:0000256" key="1">
    <source>
        <dbReference type="SAM" id="Phobius"/>
    </source>
</evidence>
<sequence length="192" mass="21812">MFKYISKTLLTGFITLLPLVLTLYLLYWLGVSSEEFMGKVFRYILPDGMYFPGLGMVSGIVIVFMVGLLMKAYLVRKLFSVMEEILYRLPLIKSIYRAFRDLFDFFSPNKEGIGQAVGVTINGVELVGFLTQENPKRLPPSFRDPERVLVYLPMSYMVGGYTILVKKEDVRKLDMSGDEAMRFVLTAGIAGK</sequence>
<dbReference type="InterPro" id="IPR007462">
    <property type="entry name" value="COV1-like"/>
</dbReference>
<keyword evidence="1" id="KW-0812">Transmembrane</keyword>
<evidence type="ECO:0000313" key="2">
    <source>
        <dbReference type="EMBL" id="CAA6822374.1"/>
    </source>
</evidence>